<keyword evidence="7" id="KW-1185">Reference proteome</keyword>
<dbReference type="GO" id="GO:0004364">
    <property type="term" value="F:glutathione transferase activity"/>
    <property type="evidence" value="ECO:0007669"/>
    <property type="project" value="TreeGrafter"/>
</dbReference>
<dbReference type="GO" id="GO:0005783">
    <property type="term" value="C:endoplasmic reticulum"/>
    <property type="evidence" value="ECO:0007669"/>
    <property type="project" value="TreeGrafter"/>
</dbReference>
<dbReference type="PANTHER" id="PTHR10250:SF26">
    <property type="entry name" value="GLUTATHIONE S-TRANSFERASE 3, MITOCHONDRIAL"/>
    <property type="match status" value="1"/>
</dbReference>
<dbReference type="InterPro" id="IPR050997">
    <property type="entry name" value="MAPEG"/>
</dbReference>
<dbReference type="GO" id="GO:0004602">
    <property type="term" value="F:glutathione peroxidase activity"/>
    <property type="evidence" value="ECO:0007669"/>
    <property type="project" value="TreeGrafter"/>
</dbReference>
<dbReference type="AlphaFoldDB" id="A0A1C7MQ30"/>
<dbReference type="Pfam" id="PF01124">
    <property type="entry name" value="MAPEG"/>
    <property type="match status" value="1"/>
</dbReference>
<evidence type="ECO:0000256" key="4">
    <source>
        <dbReference type="ARBA" id="ARBA00023136"/>
    </source>
</evidence>
<evidence type="ECO:0000256" key="2">
    <source>
        <dbReference type="ARBA" id="ARBA00022692"/>
    </source>
</evidence>
<dbReference type="Gene3D" id="1.20.120.550">
    <property type="entry name" value="Membrane associated eicosanoid/glutathione metabolism-like domain"/>
    <property type="match status" value="1"/>
</dbReference>
<dbReference type="Proteomes" id="UP000092993">
    <property type="component" value="Unassembled WGS sequence"/>
</dbReference>
<evidence type="ECO:0000313" key="6">
    <source>
        <dbReference type="EMBL" id="OBZ78958.1"/>
    </source>
</evidence>
<dbReference type="SUPFAM" id="SSF161084">
    <property type="entry name" value="MAPEG domain-like"/>
    <property type="match status" value="1"/>
</dbReference>
<keyword evidence="2 5" id="KW-0812">Transmembrane</keyword>
<keyword evidence="4 5" id="KW-0472">Membrane</keyword>
<keyword evidence="6" id="KW-0808">Transferase</keyword>
<protein>
    <submittedName>
        <fullName evidence="6">Microsomal glutathione S-transferase 3</fullName>
    </submittedName>
</protein>
<gene>
    <name evidence="6" type="primary">Mgst3</name>
    <name evidence="6" type="ORF">A0H81_01481</name>
</gene>
<accession>A0A1C7MQ30</accession>
<comment type="caution">
    <text evidence="6">The sequence shown here is derived from an EMBL/GenBank/DDBJ whole genome shotgun (WGS) entry which is preliminary data.</text>
</comment>
<dbReference type="InterPro" id="IPR023352">
    <property type="entry name" value="MAPEG-like_dom_sf"/>
</dbReference>
<dbReference type="InterPro" id="IPR001129">
    <property type="entry name" value="Membr-assoc_MAPEG"/>
</dbReference>
<organism evidence="6 7">
    <name type="scientific">Grifola frondosa</name>
    <name type="common">Maitake</name>
    <name type="synonym">Polyporus frondosus</name>
    <dbReference type="NCBI Taxonomy" id="5627"/>
    <lineage>
        <taxon>Eukaryota</taxon>
        <taxon>Fungi</taxon>
        <taxon>Dikarya</taxon>
        <taxon>Basidiomycota</taxon>
        <taxon>Agaricomycotina</taxon>
        <taxon>Agaricomycetes</taxon>
        <taxon>Polyporales</taxon>
        <taxon>Grifolaceae</taxon>
        <taxon>Grifola</taxon>
    </lineage>
</organism>
<proteinExistence type="predicted"/>
<comment type="subcellular location">
    <subcellularLocation>
        <location evidence="1">Membrane</location>
        <topology evidence="1">Multi-pass membrane protein</topology>
    </subcellularLocation>
</comment>
<dbReference type="EMBL" id="LUGG01000001">
    <property type="protein sequence ID" value="OBZ78958.1"/>
    <property type="molecule type" value="Genomic_DNA"/>
</dbReference>
<dbReference type="GO" id="GO:0005635">
    <property type="term" value="C:nuclear envelope"/>
    <property type="evidence" value="ECO:0007669"/>
    <property type="project" value="TreeGrafter"/>
</dbReference>
<dbReference type="OrthoDB" id="410651at2759"/>
<dbReference type="GO" id="GO:0016020">
    <property type="term" value="C:membrane"/>
    <property type="evidence" value="ECO:0007669"/>
    <property type="project" value="UniProtKB-SubCell"/>
</dbReference>
<evidence type="ECO:0000256" key="1">
    <source>
        <dbReference type="ARBA" id="ARBA00004141"/>
    </source>
</evidence>
<evidence type="ECO:0000256" key="3">
    <source>
        <dbReference type="ARBA" id="ARBA00022989"/>
    </source>
</evidence>
<dbReference type="STRING" id="5627.A0A1C7MQ30"/>
<evidence type="ECO:0000313" key="7">
    <source>
        <dbReference type="Proteomes" id="UP000092993"/>
    </source>
</evidence>
<reference evidence="6 7" key="1">
    <citation type="submission" date="2016-03" db="EMBL/GenBank/DDBJ databases">
        <title>Whole genome sequencing of Grifola frondosa 9006-11.</title>
        <authorList>
            <person name="Min B."/>
            <person name="Park H."/>
            <person name="Kim J.-G."/>
            <person name="Cho H."/>
            <person name="Oh Y.-L."/>
            <person name="Kong W.-S."/>
            <person name="Choi I.-G."/>
        </authorList>
    </citation>
    <scope>NUCLEOTIDE SEQUENCE [LARGE SCALE GENOMIC DNA]</scope>
    <source>
        <strain evidence="6 7">9006-11</strain>
    </source>
</reference>
<keyword evidence="3 5" id="KW-1133">Transmembrane helix</keyword>
<feature type="transmembrane region" description="Helical" evidence="5">
    <location>
        <begin position="12"/>
        <end position="30"/>
    </location>
</feature>
<name>A0A1C7MQ30_GRIFR</name>
<evidence type="ECO:0000256" key="5">
    <source>
        <dbReference type="SAM" id="Phobius"/>
    </source>
</evidence>
<dbReference type="OMA" id="TYLYSWI"/>
<dbReference type="PANTHER" id="PTHR10250">
    <property type="entry name" value="MICROSOMAL GLUTATHIONE S-TRANSFERASE"/>
    <property type="match status" value="1"/>
</dbReference>
<sequence>MSSGIVLPKEFGYPAAAIVSSFYLMMWQTIRVGRARKVAGVEYPQVYAEKAEAAASKQAHLFNCAQRAHQSTLEFAPIILTGTLITGLSFPRVAASLCGLWTIARVFYTSDTALAIRPSATSLGLDYLTRFLRSAPLSGPLLALFR</sequence>